<organism evidence="4 5">
    <name type="scientific">candidate division LCP-89 bacterium B3_LCP</name>
    <dbReference type="NCBI Taxonomy" id="2012998"/>
    <lineage>
        <taxon>Bacteria</taxon>
        <taxon>Pseudomonadati</taxon>
        <taxon>Bacteria division LCP-89</taxon>
    </lineage>
</organism>
<dbReference type="PROSITE" id="PS50801">
    <property type="entry name" value="STAS"/>
    <property type="match status" value="1"/>
</dbReference>
<dbReference type="CDD" id="cd07043">
    <property type="entry name" value="STAS_anti-anti-sigma_factors"/>
    <property type="match status" value="1"/>
</dbReference>
<feature type="domain" description="STAS" evidence="3">
    <location>
        <begin position="4"/>
        <end position="114"/>
    </location>
</feature>
<evidence type="ECO:0000256" key="2">
    <source>
        <dbReference type="RuleBase" id="RU003749"/>
    </source>
</evidence>
<dbReference type="Pfam" id="PF01740">
    <property type="entry name" value="STAS"/>
    <property type="match status" value="1"/>
</dbReference>
<reference evidence="4 5" key="1">
    <citation type="submission" date="2017-06" db="EMBL/GenBank/DDBJ databases">
        <title>Novel microbial phyla capable of carbon fixation and sulfur reduction in deep-sea sediments.</title>
        <authorList>
            <person name="Huang J."/>
            <person name="Baker B."/>
            <person name="Wang Y."/>
        </authorList>
    </citation>
    <scope>NUCLEOTIDE SEQUENCE [LARGE SCALE GENOMIC DNA]</scope>
    <source>
        <strain evidence="4">B3_LCP</strain>
    </source>
</reference>
<evidence type="ECO:0000313" key="4">
    <source>
        <dbReference type="EMBL" id="TKJ42272.1"/>
    </source>
</evidence>
<dbReference type="AlphaFoldDB" id="A0A532V559"/>
<protein>
    <recommendedName>
        <fullName evidence="2">Anti-sigma factor antagonist</fullName>
    </recommendedName>
</protein>
<comment type="similarity">
    <text evidence="1 2">Belongs to the anti-sigma-factor antagonist family.</text>
</comment>
<dbReference type="InterPro" id="IPR003658">
    <property type="entry name" value="Anti-sigma_ant"/>
</dbReference>
<evidence type="ECO:0000313" key="5">
    <source>
        <dbReference type="Proteomes" id="UP000319619"/>
    </source>
</evidence>
<dbReference type="GO" id="GO:0043856">
    <property type="term" value="F:anti-sigma factor antagonist activity"/>
    <property type="evidence" value="ECO:0007669"/>
    <property type="project" value="InterPro"/>
</dbReference>
<dbReference type="PANTHER" id="PTHR33495">
    <property type="entry name" value="ANTI-SIGMA FACTOR ANTAGONIST TM_1081-RELATED-RELATED"/>
    <property type="match status" value="1"/>
</dbReference>
<sequence length="115" mass="12893">MSGMTLEINEFKDGAVFHMGGRVMFETDSSTFQQKLSEMLDHDKKWVVIDLSQVVAMSSTGLGILIAAHRTITEKNCSFKLAKLSEKVRSIIQITRLDTIFEIFESVDDAMAESD</sequence>
<dbReference type="InterPro" id="IPR002645">
    <property type="entry name" value="STAS_dom"/>
</dbReference>
<evidence type="ECO:0000259" key="3">
    <source>
        <dbReference type="PROSITE" id="PS50801"/>
    </source>
</evidence>
<dbReference type="Proteomes" id="UP000319619">
    <property type="component" value="Unassembled WGS sequence"/>
</dbReference>
<dbReference type="NCBIfam" id="TIGR00377">
    <property type="entry name" value="ant_ant_sig"/>
    <property type="match status" value="1"/>
</dbReference>
<comment type="caution">
    <text evidence="4">The sequence shown here is derived from an EMBL/GenBank/DDBJ whole genome shotgun (WGS) entry which is preliminary data.</text>
</comment>
<dbReference type="InterPro" id="IPR036513">
    <property type="entry name" value="STAS_dom_sf"/>
</dbReference>
<gene>
    <name evidence="4" type="ORF">CEE37_00920</name>
</gene>
<dbReference type="EMBL" id="NJBN01000001">
    <property type="protein sequence ID" value="TKJ42272.1"/>
    <property type="molecule type" value="Genomic_DNA"/>
</dbReference>
<accession>A0A532V559</accession>
<evidence type="ECO:0000256" key="1">
    <source>
        <dbReference type="ARBA" id="ARBA00009013"/>
    </source>
</evidence>
<name>A0A532V559_UNCL8</name>
<dbReference type="SUPFAM" id="SSF52091">
    <property type="entry name" value="SpoIIaa-like"/>
    <property type="match status" value="1"/>
</dbReference>
<dbReference type="Gene3D" id="3.30.750.24">
    <property type="entry name" value="STAS domain"/>
    <property type="match status" value="1"/>
</dbReference>
<proteinExistence type="inferred from homology"/>